<keyword evidence="3" id="KW-0051">Antiviral defense</keyword>
<protein>
    <submittedName>
        <fullName evidence="6">CRISPR-associated endonuclease Cas3</fullName>
    </submittedName>
</protein>
<dbReference type="Pfam" id="PF18019">
    <property type="entry name" value="Cas3_HD"/>
    <property type="match status" value="1"/>
</dbReference>
<evidence type="ECO:0000313" key="5">
    <source>
        <dbReference type="EMBL" id="KJR78838.1"/>
    </source>
</evidence>
<dbReference type="GO" id="GO:0051607">
    <property type="term" value="P:defense response to virus"/>
    <property type="evidence" value="ECO:0007669"/>
    <property type="project" value="UniProtKB-KW"/>
</dbReference>
<dbReference type="CDD" id="cd10013">
    <property type="entry name" value="Cas3''_I"/>
    <property type="match status" value="1"/>
</dbReference>
<reference evidence="5" key="1">
    <citation type="submission" date="2015-03" db="EMBL/GenBank/DDBJ databases">
        <title>Metagenome Sequencing of an Archaeal-Dominated Microbial Community from a Hot Spring at the Los Azufres Geothermal Field, Mexico.</title>
        <authorList>
            <person name="Servin-Garciduenas L.E."/>
            <person name="Martinez-Romero E."/>
        </authorList>
    </citation>
    <scope>NUCLEOTIDE SEQUENCE [LARGE SCALE GENOMIC DNA]</scope>
    <source>
        <strain evidence="5">AZ1-454</strain>
    </source>
</reference>
<dbReference type="EMBL" id="JZWS01000044">
    <property type="protein sequence ID" value="KJR78838.1"/>
    <property type="molecule type" value="Genomic_DNA"/>
</dbReference>
<dbReference type="PROSITE" id="PS51643">
    <property type="entry name" value="HD_CAS3"/>
    <property type="match status" value="1"/>
</dbReference>
<dbReference type="PATRIC" id="fig|1326980.8.peg.1681"/>
<dbReference type="AlphaFoldDB" id="A0A0F2LML1"/>
<dbReference type="Gene3D" id="1.10.3210.30">
    <property type="match status" value="1"/>
</dbReference>
<evidence type="ECO:0000259" key="4">
    <source>
        <dbReference type="PROSITE" id="PS51643"/>
    </source>
</evidence>
<dbReference type="EMBL" id="JZWS02000040">
    <property type="protein sequence ID" value="MCL7344792.1"/>
    <property type="molecule type" value="Genomic_DNA"/>
</dbReference>
<dbReference type="InterPro" id="IPR038257">
    <property type="entry name" value="CRISPR-assoc_Cas3_HD_sf"/>
</dbReference>
<evidence type="ECO:0000256" key="2">
    <source>
        <dbReference type="ARBA" id="ARBA00022801"/>
    </source>
</evidence>
<dbReference type="GO" id="GO:0046872">
    <property type="term" value="F:metal ion binding"/>
    <property type="evidence" value="ECO:0007669"/>
    <property type="project" value="UniProtKB-KW"/>
</dbReference>
<keyword evidence="6" id="KW-0540">Nuclease</keyword>
<comment type="caution">
    <text evidence="5">The sequence shown here is derived from an EMBL/GenBank/DDBJ whole genome shotgun (WGS) entry which is preliminary data.</text>
</comment>
<evidence type="ECO:0000256" key="3">
    <source>
        <dbReference type="ARBA" id="ARBA00023118"/>
    </source>
</evidence>
<accession>A0A0F2LML1</accession>
<reference evidence="6" key="2">
    <citation type="submission" date="2022-05" db="EMBL/GenBank/DDBJ databases">
        <title>Metagenome Sequencing of an Archaeal-Dominated Microbial Community from a Hot Spring at the Los Azufres Geothermal Field, Mexico.</title>
        <authorList>
            <person name="Marin-Paredes R."/>
            <person name="Martinez-Romero E."/>
            <person name="Servin-Garciduenas L.E."/>
        </authorList>
    </citation>
    <scope>NUCLEOTIDE SEQUENCE</scope>
    <source>
        <strain evidence="6">AZ1-454</strain>
    </source>
</reference>
<dbReference type="GO" id="GO:0004519">
    <property type="term" value="F:endonuclease activity"/>
    <property type="evidence" value="ECO:0007669"/>
    <property type="project" value="UniProtKB-KW"/>
</dbReference>
<dbReference type="GO" id="GO:0016787">
    <property type="term" value="F:hydrolase activity"/>
    <property type="evidence" value="ECO:0007669"/>
    <property type="project" value="UniProtKB-KW"/>
</dbReference>
<gene>
    <name evidence="6" type="ORF">TQ35_009505</name>
    <name evidence="5" type="ORF">TQ35_05105</name>
</gene>
<proteinExistence type="predicted"/>
<evidence type="ECO:0000256" key="1">
    <source>
        <dbReference type="ARBA" id="ARBA00022723"/>
    </source>
</evidence>
<keyword evidence="2" id="KW-0378">Hydrolase</keyword>
<dbReference type="NCBIfam" id="TIGR01596">
    <property type="entry name" value="cas3_HD"/>
    <property type="match status" value="1"/>
</dbReference>
<dbReference type="InterPro" id="IPR006483">
    <property type="entry name" value="CRISPR-assoc_Cas3_HD"/>
</dbReference>
<feature type="domain" description="HD Cas3-type" evidence="4">
    <location>
        <begin position="4"/>
        <end position="213"/>
    </location>
</feature>
<sequence>MKPCAFDKQDLLSHALGSVDMMKKMFDDNYFEVVSKRLNKAIERLNVTKEDVKNLVTFLTAFHDLGKAAELYQSQFDNDCNALRKNTSFVFHELGGALFLWYNDWENQTLKVMSTLTVLNHLNAIRNFNTTRHKTSEVKDGHLKLKRYGGGLVQKLLSNEICNPFMKTYNVKDYTLADLKDMFAEIDSYVVESRLNLKLYVLLLTPVIVGDNLDSTASREKDESYGSKSHFISSLLKEVETP</sequence>
<organism evidence="5">
    <name type="scientific">Candidatus Aramenus sulfurataquae</name>
    <dbReference type="NCBI Taxonomy" id="1326980"/>
    <lineage>
        <taxon>Archaea</taxon>
        <taxon>Thermoproteota</taxon>
        <taxon>Thermoprotei</taxon>
        <taxon>Sulfolobales</taxon>
        <taxon>Sulfolobaceae</taxon>
        <taxon>Candidatus Aramenus</taxon>
    </lineage>
</organism>
<evidence type="ECO:0000313" key="6">
    <source>
        <dbReference type="EMBL" id="MCL7344792.1"/>
    </source>
</evidence>
<keyword evidence="6" id="KW-0255">Endonuclease</keyword>
<keyword evidence="1" id="KW-0479">Metal-binding</keyword>
<name>A0A0F2LML1_9CREN</name>